<evidence type="ECO:0000313" key="4">
    <source>
        <dbReference type="Proteomes" id="UP000837932"/>
    </source>
</evidence>
<reference evidence="3" key="1">
    <citation type="submission" date="2021-12" db="EMBL/GenBank/DDBJ databases">
        <authorList>
            <person name="Rodrigo-Torres L."/>
            <person name="Arahal R. D."/>
            <person name="Lucena T."/>
        </authorList>
    </citation>
    <scope>NUCLEOTIDE SEQUENCE</scope>
    <source>
        <strain evidence="3">CECT 8858</strain>
    </source>
</reference>
<evidence type="ECO:0000256" key="1">
    <source>
        <dbReference type="SAM" id="SignalP"/>
    </source>
</evidence>
<dbReference type="NCBIfam" id="NF045639">
    <property type="entry name" value="GCX_COOH"/>
    <property type="match status" value="1"/>
</dbReference>
<dbReference type="InterPro" id="IPR015943">
    <property type="entry name" value="WD40/YVTN_repeat-like_dom_sf"/>
</dbReference>
<sequence length="508" mass="56462">MQYKNIHIILTHFLFFLAYTDVNAQTPSILWQKNYGGSLYDKAESIIETKDGNYVIAGHSQSNDFDLTFNHGNYDCWVVKINNIGNIVWKKSFGGSNNDFFRTIIQTPDDGFLCIGETNSSDGDINHPIGQIDLWVVKLNNLGNIIWQKNYGGNSNDIGFSACLSTDGNYIVAGNEESNNPYIPDNKGLMDFWVLKIDTLGNIIWQKNFGGSENEYLRSIKNTTDGGFILSGNSKSTDGNISNNFGGLDIWVLKVDNSGNLLWQNNFGGTKDDYSKNIIEDKDGNFVVVGETFSFDNDSEENHSAAQERDFLVVKINNLGQKIWSRCFGGSGNEYARSVLQSNDGQFIVVGESYSNDGQAPNNHGDADFWLIKINQLDGNLVWQKTFGGKGHDEPNSIVETFDNSLIIVGNSAQPIGNGDVTQNYGDDDFWVIKLKNNECSNNLSFEKNIPFGEYNFKSQENINSKVKILSNSSKVIYSSGKSIQLNNGFSTTNGSVFEAKIEGCFNE</sequence>
<dbReference type="Gene3D" id="2.130.10.10">
    <property type="entry name" value="YVTN repeat-like/Quinoprotein amine dehydrogenase"/>
    <property type="match status" value="1"/>
</dbReference>
<accession>A0ABN8ETR5</accession>
<dbReference type="InterPro" id="IPR055015">
    <property type="entry name" value="GCX_COOH"/>
</dbReference>
<organism evidence="3 4">
    <name type="scientific">Emticicia aquatica</name>
    <dbReference type="NCBI Taxonomy" id="1681835"/>
    <lineage>
        <taxon>Bacteria</taxon>
        <taxon>Pseudomonadati</taxon>
        <taxon>Bacteroidota</taxon>
        <taxon>Cytophagia</taxon>
        <taxon>Cytophagales</taxon>
        <taxon>Leadbetterellaceae</taxon>
        <taxon>Emticicia</taxon>
    </lineage>
</organism>
<evidence type="ECO:0000259" key="2">
    <source>
        <dbReference type="PROSITE" id="PS50927"/>
    </source>
</evidence>
<dbReference type="PROSITE" id="PS50927">
    <property type="entry name" value="BULB_LECTIN"/>
    <property type="match status" value="1"/>
</dbReference>
<dbReference type="PANTHER" id="PTHR42754:SF1">
    <property type="entry name" value="LIPOPROTEIN"/>
    <property type="match status" value="1"/>
</dbReference>
<dbReference type="InterPro" id="IPR001480">
    <property type="entry name" value="Bulb-type_lectin_dom"/>
</dbReference>
<dbReference type="RefSeq" id="WP_238805482.1">
    <property type="nucleotide sequence ID" value="NZ_CAKLPY010000001.1"/>
</dbReference>
<feature type="signal peptide" evidence="1">
    <location>
        <begin position="1"/>
        <end position="24"/>
    </location>
</feature>
<dbReference type="EMBL" id="CAKLPY010000001">
    <property type="protein sequence ID" value="CAH0995118.1"/>
    <property type="molecule type" value="Genomic_DNA"/>
</dbReference>
<feature type="domain" description="Bulb-type lectin" evidence="2">
    <location>
        <begin position="155"/>
        <end position="301"/>
    </location>
</feature>
<proteinExistence type="predicted"/>
<comment type="caution">
    <text evidence="3">The sequence shown here is derived from an EMBL/GenBank/DDBJ whole genome shotgun (WGS) entry which is preliminary data.</text>
</comment>
<dbReference type="InterPro" id="IPR011047">
    <property type="entry name" value="Quinoprotein_ADH-like_sf"/>
</dbReference>
<feature type="chain" id="PRO_5045358791" description="Bulb-type lectin domain-containing protein" evidence="1">
    <location>
        <begin position="25"/>
        <end position="508"/>
    </location>
</feature>
<gene>
    <name evidence="3" type="ORF">EMA8858_01238</name>
</gene>
<keyword evidence="1" id="KW-0732">Signal</keyword>
<dbReference type="Proteomes" id="UP000837932">
    <property type="component" value="Unassembled WGS sequence"/>
</dbReference>
<name>A0ABN8ETR5_9BACT</name>
<evidence type="ECO:0000313" key="3">
    <source>
        <dbReference type="EMBL" id="CAH0995118.1"/>
    </source>
</evidence>
<protein>
    <recommendedName>
        <fullName evidence="2">Bulb-type lectin domain-containing protein</fullName>
    </recommendedName>
</protein>
<dbReference type="SUPFAM" id="SSF50998">
    <property type="entry name" value="Quinoprotein alcohol dehydrogenase-like"/>
    <property type="match status" value="1"/>
</dbReference>
<dbReference type="PANTHER" id="PTHR42754">
    <property type="entry name" value="ENDOGLUCANASE"/>
    <property type="match status" value="1"/>
</dbReference>
<keyword evidence="4" id="KW-1185">Reference proteome</keyword>